<reference evidence="2 3" key="1">
    <citation type="submission" date="2018-06" db="EMBL/GenBank/DDBJ databases">
        <title>Comparative genomics reveals the genomic features of Rhizophagus irregularis, R. cerebriforme, R. diaphanum and Gigaspora rosea, and their symbiotic lifestyle signature.</title>
        <authorList>
            <person name="Morin E."/>
            <person name="San Clemente H."/>
            <person name="Chen E.C.H."/>
            <person name="De La Providencia I."/>
            <person name="Hainaut M."/>
            <person name="Kuo A."/>
            <person name="Kohler A."/>
            <person name="Murat C."/>
            <person name="Tang N."/>
            <person name="Roy S."/>
            <person name="Loubradou J."/>
            <person name="Henrissat B."/>
            <person name="Grigoriev I.V."/>
            <person name="Corradi N."/>
            <person name="Roux C."/>
            <person name="Martin F.M."/>
        </authorList>
    </citation>
    <scope>NUCLEOTIDE SEQUENCE [LARGE SCALE GENOMIC DNA]</scope>
    <source>
        <strain evidence="2 3">DAOM 194757</strain>
    </source>
</reference>
<dbReference type="EMBL" id="QKWP01001326">
    <property type="protein sequence ID" value="RIB09793.1"/>
    <property type="molecule type" value="Genomic_DNA"/>
</dbReference>
<evidence type="ECO:0000313" key="2">
    <source>
        <dbReference type="EMBL" id="RIB09793.1"/>
    </source>
</evidence>
<evidence type="ECO:0000313" key="3">
    <source>
        <dbReference type="Proteomes" id="UP000266673"/>
    </source>
</evidence>
<feature type="compositionally biased region" description="Polar residues" evidence="1">
    <location>
        <begin position="19"/>
        <end position="29"/>
    </location>
</feature>
<organism evidence="2 3">
    <name type="scientific">Gigaspora rosea</name>
    <dbReference type="NCBI Taxonomy" id="44941"/>
    <lineage>
        <taxon>Eukaryota</taxon>
        <taxon>Fungi</taxon>
        <taxon>Fungi incertae sedis</taxon>
        <taxon>Mucoromycota</taxon>
        <taxon>Glomeromycotina</taxon>
        <taxon>Glomeromycetes</taxon>
        <taxon>Diversisporales</taxon>
        <taxon>Gigasporaceae</taxon>
        <taxon>Gigaspora</taxon>
    </lineage>
</organism>
<dbReference type="Proteomes" id="UP000266673">
    <property type="component" value="Unassembled WGS sequence"/>
</dbReference>
<protein>
    <submittedName>
        <fullName evidence="2">Uncharacterized protein</fullName>
    </submittedName>
</protein>
<feature type="region of interest" description="Disordered" evidence="1">
    <location>
        <begin position="114"/>
        <end position="133"/>
    </location>
</feature>
<name>A0A397UQT1_9GLOM</name>
<accession>A0A397UQT1</accession>
<proteinExistence type="predicted"/>
<evidence type="ECO:0000256" key="1">
    <source>
        <dbReference type="SAM" id="MobiDB-lite"/>
    </source>
</evidence>
<feature type="region of interest" description="Disordered" evidence="1">
    <location>
        <begin position="19"/>
        <end position="101"/>
    </location>
</feature>
<dbReference type="AlphaFoldDB" id="A0A397UQT1"/>
<dbReference type="OrthoDB" id="2409414at2759"/>
<feature type="compositionally biased region" description="Acidic residues" evidence="1">
    <location>
        <begin position="38"/>
        <end position="58"/>
    </location>
</feature>
<gene>
    <name evidence="2" type="ORF">C2G38_2207844</name>
</gene>
<keyword evidence="3" id="KW-1185">Reference proteome</keyword>
<comment type="caution">
    <text evidence="2">The sequence shown here is derived from an EMBL/GenBank/DDBJ whole genome shotgun (WGS) entry which is preliminary data.</text>
</comment>
<dbReference type="STRING" id="44941.A0A397UQT1"/>
<sequence>MKTIIEKVKRVLKVPKSLQKNAAKSSQNKFFRKSSYYYEDEGEDADKDVDVDEYENVDELNPNQRNIQNDDNDDNNDASLSSKSSRKTVTFEDNVDNPSTSHTAANILEMISEDNNENNDNNNDRQHNDTLDDDTYCNDNEKFQLGICLLSLDLSLNLILKLFKNANSLTAISSNKYDREVQSEKSKGKLREHEASQILAKFDWMNNILEICNWLVKHSSILQLANQMYMASSSSMENIGTFNELSMPASAISSKINNNRDSARIWDEEIKCLFLKARFLLATCIDEFVKKIFGLNQSVLGHVKNYKAIQERCSIVNKGKYYNYINEKVTMDVLNRFIGGTNQKELQKCGAVKKLVQLIREMFKIHWQGKNIDQVKNLDNLTKNMHVPSRSGLDIASKLNFN</sequence>